<feature type="signal peptide" evidence="1">
    <location>
        <begin position="1"/>
        <end position="19"/>
    </location>
</feature>
<proteinExistence type="predicted"/>
<dbReference type="EMBL" id="JAANIT010001134">
    <property type="protein sequence ID" value="KAG1542016.1"/>
    <property type="molecule type" value="Genomic_DNA"/>
</dbReference>
<evidence type="ECO:0000313" key="3">
    <source>
        <dbReference type="Proteomes" id="UP000717996"/>
    </source>
</evidence>
<feature type="chain" id="PRO_5040123046" evidence="1">
    <location>
        <begin position="20"/>
        <end position="189"/>
    </location>
</feature>
<organism evidence="2 3">
    <name type="scientific">Rhizopus oryzae</name>
    <name type="common">Mucormycosis agent</name>
    <name type="synonym">Rhizopus arrhizus var. delemar</name>
    <dbReference type="NCBI Taxonomy" id="64495"/>
    <lineage>
        <taxon>Eukaryota</taxon>
        <taxon>Fungi</taxon>
        <taxon>Fungi incertae sedis</taxon>
        <taxon>Mucoromycota</taxon>
        <taxon>Mucoromycotina</taxon>
        <taxon>Mucoromycetes</taxon>
        <taxon>Mucorales</taxon>
        <taxon>Mucorineae</taxon>
        <taxon>Rhizopodaceae</taxon>
        <taxon>Rhizopus</taxon>
    </lineage>
</organism>
<reference evidence="2" key="1">
    <citation type="journal article" date="2020" name="Microb. Genom.">
        <title>Genetic diversity of clinical and environmental Mucorales isolates obtained from an investigation of mucormycosis cases among solid organ transplant recipients.</title>
        <authorList>
            <person name="Nguyen M.H."/>
            <person name="Kaul D."/>
            <person name="Muto C."/>
            <person name="Cheng S.J."/>
            <person name="Richter R.A."/>
            <person name="Bruno V.M."/>
            <person name="Liu G."/>
            <person name="Beyhan S."/>
            <person name="Sundermann A.J."/>
            <person name="Mounaud S."/>
            <person name="Pasculle A.W."/>
            <person name="Nierman W.C."/>
            <person name="Driscoll E."/>
            <person name="Cumbie R."/>
            <person name="Clancy C.J."/>
            <person name="Dupont C.L."/>
        </authorList>
    </citation>
    <scope>NUCLEOTIDE SEQUENCE</scope>
    <source>
        <strain evidence="2">GL16</strain>
    </source>
</reference>
<protein>
    <submittedName>
        <fullName evidence="2">Uncharacterized protein</fullName>
    </submittedName>
</protein>
<name>A0A9P6Y8N0_RHIOR</name>
<gene>
    <name evidence="2" type="ORF">G6F51_007534</name>
</gene>
<evidence type="ECO:0000313" key="2">
    <source>
        <dbReference type="EMBL" id="KAG1542016.1"/>
    </source>
</evidence>
<dbReference type="Proteomes" id="UP000717996">
    <property type="component" value="Unassembled WGS sequence"/>
</dbReference>
<evidence type="ECO:0000256" key="1">
    <source>
        <dbReference type="SAM" id="SignalP"/>
    </source>
</evidence>
<comment type="caution">
    <text evidence="2">The sequence shown here is derived from an EMBL/GenBank/DDBJ whole genome shotgun (WGS) entry which is preliminary data.</text>
</comment>
<dbReference type="OrthoDB" id="2253742at2759"/>
<keyword evidence="1" id="KW-0732">Signal</keyword>
<sequence length="189" mass="20287">MKLSLSILLFVSALVSVQASTNPKVSPEGCIRPNNRGEGQGLGWKGYCCKTSDDCHDTCIKGKCNGPENPKLAPSIDDDSSSGKKGSNKLCIRLNNRGDGNGLGWNGYCCKTSDDCRDTCIKGKCNGKANPKYAEPIDEDDNSKVCTRPNNRGEGKGLGWNGYCCKTSDDCRDTCIKGKCNGKVNPKYA</sequence>
<dbReference type="AlphaFoldDB" id="A0A9P6Y8N0"/>
<accession>A0A9P6Y8N0</accession>